<reference evidence="1" key="1">
    <citation type="journal article" date="2010" name="Proc. Natl. Acad. Sci. U.S.A.">
        <title>A common red algal origin of the apicomplexan, dinoflagellate, and heterokont plastids.</title>
        <authorList>
            <person name="Janouskovec J."/>
            <person name="Horak A."/>
            <person name="Obornik M."/>
            <person name="Lukes J."/>
            <person name="Keeling P.J."/>
        </authorList>
    </citation>
    <scope>NUCLEOTIDE SEQUENCE</scope>
    <source>
        <strain evidence="1">CCMP2878</strain>
    </source>
</reference>
<dbReference type="GO" id="GO:0005840">
    <property type="term" value="C:ribosome"/>
    <property type="evidence" value="ECO:0007669"/>
    <property type="project" value="UniProtKB-KW"/>
</dbReference>
<dbReference type="AlphaFoldDB" id="D9IXE5"/>
<keyword evidence="1" id="KW-0689">Ribosomal protein</keyword>
<evidence type="ECO:0000313" key="1">
    <source>
        <dbReference type="EMBL" id="ADJ66553.1"/>
    </source>
</evidence>
<accession>D9IXE5</accession>
<name>D9IXE5_9ALVE</name>
<dbReference type="RefSeq" id="YP_003795311.1">
    <property type="nucleotide sequence ID" value="NC_014340.2"/>
</dbReference>
<dbReference type="Gene3D" id="1.10.287.1480">
    <property type="match status" value="1"/>
</dbReference>
<protein>
    <submittedName>
        <fullName evidence="1">Ribosomal protein S14</fullName>
    </submittedName>
</protein>
<proteinExistence type="predicted"/>
<organism evidence="1">
    <name type="scientific">Chromera velia</name>
    <dbReference type="NCBI Taxonomy" id="505693"/>
    <lineage>
        <taxon>Eukaryota</taxon>
        <taxon>Sar</taxon>
        <taxon>Alveolata</taxon>
        <taxon>Colpodellida</taxon>
        <taxon>Chromeraceae</taxon>
        <taxon>Chromera</taxon>
    </lineage>
</organism>
<reference evidence="1" key="2">
    <citation type="submission" date="2013-03" db="EMBL/GenBank/DDBJ databases">
        <title>Split photosystem protein, linear topology, and growth of structural complexity in the recombination-driven plastid genome of Chromera velia.</title>
        <authorList>
            <person name="Janouskovec J."/>
            <person name="Sobotka R."/>
            <person name="Lai D.-H."/>
            <person name="Flegontov P."/>
            <person name="Konik P."/>
            <person name="Komenda J."/>
            <person name="Ali S."/>
            <person name="Prasil O."/>
            <person name="Pain A."/>
            <person name="Obornik M."/>
            <person name="Lukes J."/>
            <person name="Keeling P.J."/>
        </authorList>
    </citation>
    <scope>NUCLEOTIDE SEQUENCE</scope>
    <source>
        <strain evidence="1">CCMP2878</strain>
    </source>
</reference>
<gene>
    <name evidence="1" type="primary">rps14</name>
</gene>
<dbReference type="EMBL" id="HM222967">
    <property type="protein sequence ID" value="ADJ66553.1"/>
    <property type="molecule type" value="Genomic_DNA"/>
</dbReference>
<dbReference type="SUPFAM" id="SSF57716">
    <property type="entry name" value="Glucocorticoid receptor-like (DNA-binding domain)"/>
    <property type="match status" value="1"/>
</dbReference>
<sequence>MSVAKISRANKAKIIHNKHINKTKHIKQNLAIQPSWGHMYQAFWLLHKSPTNKNANKKQRLCPGSNYSRAFNRFTGLSRHYLKKMIHTQNLPGFRLSSW</sequence>
<keyword evidence="1" id="KW-0934">Plastid</keyword>
<keyword evidence="1" id="KW-0687">Ribonucleoprotein</keyword>
<keyword evidence="1" id="KW-0150">Chloroplast</keyword>
<dbReference type="GeneID" id="9480952"/>
<geneLocation type="chloroplast" evidence="1"/>